<protein>
    <recommendedName>
        <fullName evidence="15 19">Probable tRNA sulfurtransferase</fullName>
        <ecNumber evidence="14 19">2.8.1.4</ecNumber>
    </recommendedName>
    <alternativeName>
        <fullName evidence="16 19">Sulfur carrier protein ThiS sulfurtransferase</fullName>
    </alternativeName>
    <alternativeName>
        <fullName evidence="17 19">Thiamine biosynthesis protein ThiI</fullName>
    </alternativeName>
    <alternativeName>
        <fullName evidence="18 19">tRNA 4-thiouridine synthase</fullName>
    </alternativeName>
</protein>
<dbReference type="PROSITE" id="PS51165">
    <property type="entry name" value="THUMP"/>
    <property type="match status" value="1"/>
</dbReference>
<dbReference type="InterPro" id="IPR014729">
    <property type="entry name" value="Rossmann-like_a/b/a_fold"/>
</dbReference>
<proteinExistence type="inferred from homology"/>
<evidence type="ECO:0000256" key="18">
    <source>
        <dbReference type="ARBA" id="ARBA00080570"/>
    </source>
</evidence>
<evidence type="ECO:0000256" key="15">
    <source>
        <dbReference type="ARBA" id="ARBA00071867"/>
    </source>
</evidence>
<comment type="catalytic activity">
    <reaction evidence="10 19">
        <text>[ThiI sulfur-carrier protein]-S-sulfanyl-L-cysteine + a uridine in tRNA + 2 reduced [2Fe-2S]-[ferredoxin] + ATP + H(+) = [ThiI sulfur-carrier protein]-L-cysteine + a 4-thiouridine in tRNA + 2 oxidized [2Fe-2S]-[ferredoxin] + AMP + diphosphate</text>
        <dbReference type="Rhea" id="RHEA:24176"/>
        <dbReference type="Rhea" id="RHEA-COMP:10000"/>
        <dbReference type="Rhea" id="RHEA-COMP:10001"/>
        <dbReference type="Rhea" id="RHEA-COMP:13337"/>
        <dbReference type="Rhea" id="RHEA-COMP:13338"/>
        <dbReference type="Rhea" id="RHEA-COMP:13339"/>
        <dbReference type="Rhea" id="RHEA-COMP:13340"/>
        <dbReference type="ChEBI" id="CHEBI:15378"/>
        <dbReference type="ChEBI" id="CHEBI:29950"/>
        <dbReference type="ChEBI" id="CHEBI:30616"/>
        <dbReference type="ChEBI" id="CHEBI:33019"/>
        <dbReference type="ChEBI" id="CHEBI:33737"/>
        <dbReference type="ChEBI" id="CHEBI:33738"/>
        <dbReference type="ChEBI" id="CHEBI:61963"/>
        <dbReference type="ChEBI" id="CHEBI:65315"/>
        <dbReference type="ChEBI" id="CHEBI:136798"/>
        <dbReference type="ChEBI" id="CHEBI:456215"/>
        <dbReference type="EC" id="2.8.1.4"/>
    </reaction>
</comment>
<evidence type="ECO:0000256" key="5">
    <source>
        <dbReference type="ARBA" id="ARBA00022679"/>
    </source>
</evidence>
<accession>A0A0R1H345</accession>
<dbReference type="HAMAP" id="MF_00021">
    <property type="entry name" value="ThiI"/>
    <property type="match status" value="1"/>
</dbReference>
<dbReference type="Gene3D" id="3.40.50.620">
    <property type="entry name" value="HUPs"/>
    <property type="match status" value="1"/>
</dbReference>
<keyword evidence="5 19" id="KW-0808">Transferase</keyword>
<sequence>MEYTEIMVRYGELSTKGKNRRTFIDRLCGNAKKALHDFPELNFHPKRDRLHIVLNGADSQAVMTRLGLVFGIQSFSPSIRLERDMDLVRKTAVQMMTEQFRPGLTFKVNTRRSDHNFEMDTNEINADLGDTLLTALPELVVQVHNPEVTLRVEVRLDGIYLSSETILGAGGLPVGTAGRGMLMLSGGIDSPVAGYLAMKRGVDLQMVHFFSPPYTSEKALAKAKELTAKIAPYAGSLQFIEVPFTKIQEEIKNKVPEGYLMTVQRRMMLRITDRIRAMRRGLAIFNGESLGQVASQTMESMVAINDVTTTPILRPVLSLDKNEIIKIAKDIDTFDLSVMPFEDCCTIFAPPALKTRPNLDRTRHYETLIDVDGLIEAAIAGIQVSEIKPGEHYLVQDQAEINSLL</sequence>
<dbReference type="InterPro" id="IPR054173">
    <property type="entry name" value="ThiI_fer"/>
</dbReference>
<feature type="binding site" evidence="19">
    <location>
        <begin position="208"/>
        <end position="209"/>
    </location>
    <ligand>
        <name>ATP</name>
        <dbReference type="ChEBI" id="CHEBI:30616"/>
    </ligand>
</feature>
<evidence type="ECO:0000256" key="1">
    <source>
        <dbReference type="ARBA" id="ARBA00004496"/>
    </source>
</evidence>
<keyword evidence="3 19" id="KW-0963">Cytoplasm</keyword>
<dbReference type="SMART" id="SM00981">
    <property type="entry name" value="THUMP"/>
    <property type="match status" value="1"/>
</dbReference>
<evidence type="ECO:0000256" key="9">
    <source>
        <dbReference type="ARBA" id="ARBA00022977"/>
    </source>
</evidence>
<dbReference type="GO" id="GO:0000049">
    <property type="term" value="F:tRNA binding"/>
    <property type="evidence" value="ECO:0007669"/>
    <property type="project" value="UniProtKB-UniRule"/>
</dbReference>
<evidence type="ECO:0000313" key="21">
    <source>
        <dbReference type="EMBL" id="KRK40441.1"/>
    </source>
</evidence>
<gene>
    <name evidence="19" type="primary">thiI</name>
    <name evidence="21" type="ORF">FC07_GL000449</name>
</gene>
<evidence type="ECO:0000256" key="16">
    <source>
        <dbReference type="ARBA" id="ARBA00075337"/>
    </source>
</evidence>
<dbReference type="RefSeq" id="WP_057903528.1">
    <property type="nucleotide sequence ID" value="NZ_AZDA01000013.1"/>
</dbReference>
<dbReference type="PATRIC" id="fig|1423726.3.peg.465"/>
<evidence type="ECO:0000256" key="3">
    <source>
        <dbReference type="ARBA" id="ARBA00022490"/>
    </source>
</evidence>
<dbReference type="FunFam" id="3.40.50.620:FF:000053">
    <property type="entry name" value="Probable tRNA sulfurtransferase"/>
    <property type="match status" value="1"/>
</dbReference>
<keyword evidence="9 19" id="KW-0784">Thiamine biosynthesis</keyword>
<dbReference type="GO" id="GO:0005524">
    <property type="term" value="F:ATP binding"/>
    <property type="evidence" value="ECO:0007669"/>
    <property type="project" value="UniProtKB-UniRule"/>
</dbReference>
<evidence type="ECO:0000313" key="22">
    <source>
        <dbReference type="Proteomes" id="UP000051461"/>
    </source>
</evidence>
<comment type="catalytic activity">
    <reaction evidence="11 19">
        <text>[ThiS sulfur-carrier protein]-C-terminal Gly-Gly-AMP + S-sulfanyl-L-cysteinyl-[cysteine desulfurase] + AH2 = [ThiS sulfur-carrier protein]-C-terminal-Gly-aminoethanethioate + L-cysteinyl-[cysteine desulfurase] + A + AMP + 2 H(+)</text>
        <dbReference type="Rhea" id="RHEA:43340"/>
        <dbReference type="Rhea" id="RHEA-COMP:12157"/>
        <dbReference type="Rhea" id="RHEA-COMP:12158"/>
        <dbReference type="Rhea" id="RHEA-COMP:12910"/>
        <dbReference type="Rhea" id="RHEA-COMP:19908"/>
        <dbReference type="ChEBI" id="CHEBI:13193"/>
        <dbReference type="ChEBI" id="CHEBI:15378"/>
        <dbReference type="ChEBI" id="CHEBI:17499"/>
        <dbReference type="ChEBI" id="CHEBI:29950"/>
        <dbReference type="ChEBI" id="CHEBI:61963"/>
        <dbReference type="ChEBI" id="CHEBI:90618"/>
        <dbReference type="ChEBI" id="CHEBI:232372"/>
        <dbReference type="ChEBI" id="CHEBI:456215"/>
    </reaction>
</comment>
<dbReference type="UniPathway" id="UPA00060"/>
<comment type="pathway">
    <text evidence="2 19">Cofactor biosynthesis; thiamine diphosphate biosynthesis.</text>
</comment>
<evidence type="ECO:0000256" key="17">
    <source>
        <dbReference type="ARBA" id="ARBA00077849"/>
    </source>
</evidence>
<evidence type="ECO:0000256" key="13">
    <source>
        <dbReference type="ARBA" id="ARBA00061472"/>
    </source>
</evidence>
<dbReference type="InterPro" id="IPR050102">
    <property type="entry name" value="tRNA_sulfurtransferase_ThiI"/>
</dbReference>
<name>A0A0R1H345_9LACO</name>
<evidence type="ECO:0000256" key="8">
    <source>
        <dbReference type="ARBA" id="ARBA00022884"/>
    </source>
</evidence>
<keyword evidence="6 19" id="KW-0547">Nucleotide-binding</keyword>
<dbReference type="NCBIfam" id="TIGR00342">
    <property type="entry name" value="tRNA uracil 4-sulfurtransferase ThiI"/>
    <property type="match status" value="1"/>
</dbReference>
<evidence type="ECO:0000256" key="7">
    <source>
        <dbReference type="ARBA" id="ARBA00022840"/>
    </source>
</evidence>
<keyword evidence="7 19" id="KW-0067">ATP-binding</keyword>
<dbReference type="Pfam" id="PF02926">
    <property type="entry name" value="THUMP"/>
    <property type="match status" value="1"/>
</dbReference>
<comment type="similarity">
    <text evidence="13 19">Belongs to the ThiI family.</text>
</comment>
<evidence type="ECO:0000256" key="10">
    <source>
        <dbReference type="ARBA" id="ARBA00050570"/>
    </source>
</evidence>
<evidence type="ECO:0000256" key="19">
    <source>
        <dbReference type="HAMAP-Rule" id="MF_00021"/>
    </source>
</evidence>
<dbReference type="SUPFAM" id="SSF143437">
    <property type="entry name" value="THUMP domain-like"/>
    <property type="match status" value="1"/>
</dbReference>
<dbReference type="CDD" id="cd11716">
    <property type="entry name" value="THUMP_ThiI"/>
    <property type="match status" value="1"/>
</dbReference>
<evidence type="ECO:0000256" key="12">
    <source>
        <dbReference type="ARBA" id="ARBA00058382"/>
    </source>
</evidence>
<feature type="binding site" evidence="19">
    <location>
        <begin position="183"/>
        <end position="184"/>
    </location>
    <ligand>
        <name>ATP</name>
        <dbReference type="ChEBI" id="CHEBI:30616"/>
    </ligand>
</feature>
<keyword evidence="4 19" id="KW-0820">tRNA-binding</keyword>
<evidence type="ECO:0000256" key="14">
    <source>
        <dbReference type="ARBA" id="ARBA00066827"/>
    </source>
</evidence>
<dbReference type="GO" id="GO:0005829">
    <property type="term" value="C:cytosol"/>
    <property type="evidence" value="ECO:0007669"/>
    <property type="project" value="TreeGrafter"/>
</dbReference>
<dbReference type="STRING" id="1423726.FC07_GL000449"/>
<feature type="binding site" evidence="19">
    <location>
        <position position="287"/>
    </location>
    <ligand>
        <name>ATP</name>
        <dbReference type="ChEBI" id="CHEBI:30616"/>
    </ligand>
</feature>
<evidence type="ECO:0000256" key="6">
    <source>
        <dbReference type="ARBA" id="ARBA00022741"/>
    </source>
</evidence>
<dbReference type="InterPro" id="IPR004114">
    <property type="entry name" value="THUMP_dom"/>
</dbReference>
<dbReference type="SUPFAM" id="SSF52402">
    <property type="entry name" value="Adenine nucleotide alpha hydrolases-like"/>
    <property type="match status" value="1"/>
</dbReference>
<comment type="caution">
    <text evidence="21">The sequence shown here is derived from an EMBL/GenBank/DDBJ whole genome shotgun (WGS) entry which is preliminary data.</text>
</comment>
<dbReference type="InterPro" id="IPR020536">
    <property type="entry name" value="ThiI_AANH"/>
</dbReference>
<dbReference type="InterPro" id="IPR049961">
    <property type="entry name" value="ThiI_N"/>
</dbReference>
<feature type="binding site" evidence="19">
    <location>
        <position position="265"/>
    </location>
    <ligand>
        <name>ATP</name>
        <dbReference type="ChEBI" id="CHEBI:30616"/>
    </ligand>
</feature>
<reference evidence="21 22" key="1">
    <citation type="journal article" date="2015" name="Genome Announc.">
        <title>Expanding the biotechnology potential of lactobacilli through comparative genomics of 213 strains and associated genera.</title>
        <authorList>
            <person name="Sun Z."/>
            <person name="Harris H.M."/>
            <person name="McCann A."/>
            <person name="Guo C."/>
            <person name="Argimon S."/>
            <person name="Zhang W."/>
            <person name="Yang X."/>
            <person name="Jeffery I.B."/>
            <person name="Cooney J.C."/>
            <person name="Kagawa T.F."/>
            <person name="Liu W."/>
            <person name="Song Y."/>
            <person name="Salvetti E."/>
            <person name="Wrobel A."/>
            <person name="Rasinkangas P."/>
            <person name="Parkhill J."/>
            <person name="Rea M.C."/>
            <person name="O'Sullivan O."/>
            <person name="Ritari J."/>
            <person name="Douillard F.P."/>
            <person name="Paul Ross R."/>
            <person name="Yang R."/>
            <person name="Briner A.E."/>
            <person name="Felis G.E."/>
            <person name="de Vos W.M."/>
            <person name="Barrangou R."/>
            <person name="Klaenhammer T.R."/>
            <person name="Caufield P.W."/>
            <person name="Cui Y."/>
            <person name="Zhang H."/>
            <person name="O'Toole P.W."/>
        </authorList>
    </citation>
    <scope>NUCLEOTIDE SEQUENCE [LARGE SCALE GENOMIC DNA]</scope>
    <source>
        <strain evidence="21 22">DSM 20003</strain>
    </source>
</reference>
<dbReference type="GO" id="GO:0002937">
    <property type="term" value="P:tRNA 4-thiouridine biosynthesis"/>
    <property type="evidence" value="ECO:0007669"/>
    <property type="project" value="TreeGrafter"/>
</dbReference>
<dbReference type="Pfam" id="PF02568">
    <property type="entry name" value="ThiI"/>
    <property type="match status" value="1"/>
</dbReference>
<dbReference type="EC" id="2.8.1.4" evidence="14 19"/>
<dbReference type="OrthoDB" id="9773948at2"/>
<dbReference type="EMBL" id="AZDA01000013">
    <property type="protein sequence ID" value="KRK40441.1"/>
    <property type="molecule type" value="Genomic_DNA"/>
</dbReference>
<dbReference type="PANTHER" id="PTHR43209:SF1">
    <property type="entry name" value="TRNA SULFURTRANSFERASE"/>
    <property type="match status" value="1"/>
</dbReference>
<dbReference type="AlphaFoldDB" id="A0A0R1H345"/>
<evidence type="ECO:0000259" key="20">
    <source>
        <dbReference type="PROSITE" id="PS51165"/>
    </source>
</evidence>
<dbReference type="GO" id="GO:0140741">
    <property type="term" value="F:tRNA-uracil-4 sulfurtransferase activity"/>
    <property type="evidence" value="ECO:0007669"/>
    <property type="project" value="UniProtKB-EC"/>
</dbReference>
<evidence type="ECO:0000256" key="4">
    <source>
        <dbReference type="ARBA" id="ARBA00022555"/>
    </source>
</evidence>
<dbReference type="PANTHER" id="PTHR43209">
    <property type="entry name" value="TRNA SULFURTRANSFERASE"/>
    <property type="match status" value="1"/>
</dbReference>
<dbReference type="Pfam" id="PF22025">
    <property type="entry name" value="ThiI_fer"/>
    <property type="match status" value="1"/>
</dbReference>
<dbReference type="GO" id="GO:0052837">
    <property type="term" value="P:thiazole biosynthetic process"/>
    <property type="evidence" value="ECO:0007669"/>
    <property type="project" value="TreeGrafter"/>
</dbReference>
<dbReference type="GO" id="GO:0009228">
    <property type="term" value="P:thiamine biosynthetic process"/>
    <property type="evidence" value="ECO:0007669"/>
    <property type="project" value="UniProtKB-KW"/>
</dbReference>
<keyword evidence="22" id="KW-1185">Reference proteome</keyword>
<organism evidence="21 22">
    <name type="scientific">Loigolactobacillus bifermentans DSM 20003</name>
    <dbReference type="NCBI Taxonomy" id="1423726"/>
    <lineage>
        <taxon>Bacteria</taxon>
        <taxon>Bacillati</taxon>
        <taxon>Bacillota</taxon>
        <taxon>Bacilli</taxon>
        <taxon>Lactobacillales</taxon>
        <taxon>Lactobacillaceae</taxon>
        <taxon>Loigolactobacillus</taxon>
    </lineage>
</organism>
<feature type="domain" description="THUMP" evidence="20">
    <location>
        <begin position="60"/>
        <end position="165"/>
    </location>
</feature>
<evidence type="ECO:0000256" key="2">
    <source>
        <dbReference type="ARBA" id="ARBA00004948"/>
    </source>
</evidence>
<dbReference type="GO" id="GO:0009229">
    <property type="term" value="P:thiamine diphosphate biosynthetic process"/>
    <property type="evidence" value="ECO:0007669"/>
    <property type="project" value="UniProtKB-UniRule"/>
</dbReference>
<evidence type="ECO:0000256" key="11">
    <source>
        <dbReference type="ARBA" id="ARBA00052330"/>
    </source>
</evidence>
<dbReference type="Proteomes" id="UP000051461">
    <property type="component" value="Unassembled WGS sequence"/>
</dbReference>
<comment type="function">
    <text evidence="12 19">Catalyzes the ATP-dependent transfer of a sulfur to tRNA to produce 4-thiouridine in position 8 of tRNAs, which functions as a near-UV photosensor. Also catalyzes the transfer of sulfur to the sulfur carrier protein ThiS, forming ThiS-thiocarboxylate. This is a step in the synthesis of thiazole, in the thiamine biosynthesis pathway. The sulfur is donated as persulfide by IscS.</text>
</comment>
<comment type="subcellular location">
    <subcellularLocation>
        <location evidence="1 19">Cytoplasm</location>
    </subcellularLocation>
</comment>
<dbReference type="CDD" id="cd01712">
    <property type="entry name" value="PPase_ThiI"/>
    <property type="match status" value="1"/>
</dbReference>
<dbReference type="InterPro" id="IPR049962">
    <property type="entry name" value="THUMP_ThiI"/>
</dbReference>
<dbReference type="GO" id="GO:0004810">
    <property type="term" value="F:CCA tRNA nucleotidyltransferase activity"/>
    <property type="evidence" value="ECO:0007669"/>
    <property type="project" value="InterPro"/>
</dbReference>
<dbReference type="Gene3D" id="3.30.2130.30">
    <property type="match status" value="1"/>
</dbReference>
<dbReference type="InterPro" id="IPR003720">
    <property type="entry name" value="tRNA_STrfase"/>
</dbReference>
<feature type="binding site" evidence="19">
    <location>
        <position position="296"/>
    </location>
    <ligand>
        <name>ATP</name>
        <dbReference type="ChEBI" id="CHEBI:30616"/>
    </ligand>
</feature>
<keyword evidence="8 19" id="KW-0694">RNA-binding</keyword>